<dbReference type="RefSeq" id="WP_107864725.1">
    <property type="nucleotide sequence ID" value="NZ_QAON01000003.1"/>
</dbReference>
<evidence type="ECO:0000313" key="2">
    <source>
        <dbReference type="Proteomes" id="UP000244223"/>
    </source>
</evidence>
<evidence type="ECO:0000313" key="1">
    <source>
        <dbReference type="EMBL" id="PTQ90274.1"/>
    </source>
</evidence>
<dbReference type="Pfam" id="PF10109">
    <property type="entry name" value="Phage_TAC_7"/>
    <property type="match status" value="1"/>
</dbReference>
<name>A0A2T5J1F7_9GAMM</name>
<gene>
    <name evidence="1" type="ORF">C8N29_10327</name>
</gene>
<dbReference type="InterPro" id="IPR019289">
    <property type="entry name" value="Phage_tail_E/E"/>
</dbReference>
<organism evidence="1 2">
    <name type="scientific">Agitococcus lubricus</name>
    <dbReference type="NCBI Taxonomy" id="1077255"/>
    <lineage>
        <taxon>Bacteria</taxon>
        <taxon>Pseudomonadati</taxon>
        <taxon>Pseudomonadota</taxon>
        <taxon>Gammaproteobacteria</taxon>
        <taxon>Moraxellales</taxon>
        <taxon>Moraxellaceae</taxon>
        <taxon>Agitococcus</taxon>
    </lineage>
</organism>
<dbReference type="OrthoDB" id="7366507at2"/>
<accession>A0A2T5J1F7</accession>
<keyword evidence="2" id="KW-1185">Reference proteome</keyword>
<dbReference type="EMBL" id="QAON01000003">
    <property type="protein sequence ID" value="PTQ90274.1"/>
    <property type="molecule type" value="Genomic_DNA"/>
</dbReference>
<proteinExistence type="predicted"/>
<protein>
    <submittedName>
        <fullName evidence="1">Tail assembly chaperone E/41/14-like protein</fullName>
    </submittedName>
</protein>
<reference evidence="1 2" key="1">
    <citation type="submission" date="2018-04" db="EMBL/GenBank/DDBJ databases">
        <title>Genomic Encyclopedia of Archaeal and Bacterial Type Strains, Phase II (KMG-II): from individual species to whole genera.</title>
        <authorList>
            <person name="Goeker M."/>
        </authorList>
    </citation>
    <scope>NUCLEOTIDE SEQUENCE [LARGE SCALE GENOMIC DNA]</scope>
    <source>
        <strain evidence="1 2">DSM 5822</strain>
    </source>
</reference>
<comment type="caution">
    <text evidence="1">The sequence shown here is derived from an EMBL/GenBank/DDBJ whole genome shotgun (WGS) entry which is preliminary data.</text>
</comment>
<sequence length="100" mass="10878">MTTPTSKTIMLDTPIKRGQQTINEVTVRKPNAGELRGLSLSSLLTLDVNELGKLLPRITTPILHEPDIQQLDPADLVELGTGAISFFVKKDKQEALSPTA</sequence>
<dbReference type="Proteomes" id="UP000244223">
    <property type="component" value="Unassembled WGS sequence"/>
</dbReference>
<dbReference type="AlphaFoldDB" id="A0A2T5J1F7"/>